<dbReference type="Proteomes" id="UP000466388">
    <property type="component" value="Unassembled WGS sequence"/>
</dbReference>
<keyword evidence="2" id="KW-0732">Signal</keyword>
<keyword evidence="6" id="KW-1185">Reference proteome</keyword>
<protein>
    <recommendedName>
        <fullName evidence="7">DUF5776 domain-containing protein</fullName>
    </recommendedName>
</protein>
<feature type="region of interest" description="Disordered" evidence="1">
    <location>
        <begin position="371"/>
        <end position="410"/>
    </location>
</feature>
<dbReference type="AlphaFoldDB" id="A0A7X2XX85"/>
<feature type="domain" description="DUF5776" evidence="4">
    <location>
        <begin position="493"/>
        <end position="561"/>
    </location>
</feature>
<reference evidence="5 6" key="1">
    <citation type="submission" date="2019-11" db="EMBL/GenBank/DDBJ databases">
        <title>Lactobacillus sp. nov. CRM56-3, isolated from fermented tea leaves.</title>
        <authorList>
            <person name="Phuengjayaem S."/>
            <person name="Tanasupawat S."/>
        </authorList>
    </citation>
    <scope>NUCLEOTIDE SEQUENCE [LARGE SCALE GENOMIC DNA]</scope>
    <source>
        <strain evidence="5 6">CRM56-3</strain>
    </source>
</reference>
<comment type="caution">
    <text evidence="5">The sequence shown here is derived from an EMBL/GenBank/DDBJ whole genome shotgun (WGS) entry which is preliminary data.</text>
</comment>
<evidence type="ECO:0000313" key="5">
    <source>
        <dbReference type="EMBL" id="MTV83268.1"/>
    </source>
</evidence>
<feature type="chain" id="PRO_5030877394" description="DUF5776 domain-containing protein" evidence="2">
    <location>
        <begin position="35"/>
        <end position="566"/>
    </location>
</feature>
<sequence>MKNKRKYFGVVLTAGAAALALGISSGAITPTIHAASGLTITAKAATYSSQGYWDAVYRLGDQSKLWPNNTSDYYGATVDSGSGYNHGIYFTSLRNGTNFGLTIHQPYASKVGSNNVFSFTSAGSGATTGSDEAPSAFNQQWNSIANQAAFFKNWNESMNSADSGDSSLTSLPNIEIPPLVISGGVLDVDANGNVLNTPATITPSAVEPYLLGWTATSNWPVSISSGSNVNGAAIGFTTDSNGDMHLSSANATKWVQVSSGAHFLFAKADANVKTSASTTAKETFYLVYAINRDATSDFTVRNSTVAEGSTWNPADNFVSGTNQYGTALKFSDLKTTGSVDTSTPGTYNVTYTYPAPGKDVTKTATITVTGNNGGSTTTGGNSSSSSSNSSTSSTTNNNTSSGTSTDVSTGTAVAPKNSVIYATKGIYLYSKPTFTKSARKVHYPKQTRSNRPMFIVRGTARSKNGVLRYSVKNTETGKTGYITANKNYVQNVYYKTVPKDKTITVWYKGGLNAYKKSNLTGKVRHYKKGAHVKVTRLVKYHLTTRYVLSNGTYVSSNKRLVYAGRH</sequence>
<dbReference type="Pfam" id="PF19087">
    <property type="entry name" value="DUF5776"/>
    <property type="match status" value="1"/>
</dbReference>
<evidence type="ECO:0000313" key="6">
    <source>
        <dbReference type="Proteomes" id="UP000466388"/>
    </source>
</evidence>
<evidence type="ECO:0000256" key="1">
    <source>
        <dbReference type="SAM" id="MobiDB-lite"/>
    </source>
</evidence>
<dbReference type="Gene3D" id="2.60.40.10">
    <property type="entry name" value="Immunoglobulins"/>
    <property type="match status" value="1"/>
</dbReference>
<proteinExistence type="predicted"/>
<dbReference type="RefSeq" id="WP_155432528.1">
    <property type="nucleotide sequence ID" value="NZ_WNJO01000022.1"/>
</dbReference>
<evidence type="ECO:0000256" key="2">
    <source>
        <dbReference type="SAM" id="SignalP"/>
    </source>
</evidence>
<dbReference type="InterPro" id="IPR044081">
    <property type="entry name" value="DUF5776"/>
</dbReference>
<dbReference type="InterPro" id="IPR013783">
    <property type="entry name" value="Ig-like_fold"/>
</dbReference>
<dbReference type="Pfam" id="PF07523">
    <property type="entry name" value="Big_3"/>
    <property type="match status" value="1"/>
</dbReference>
<accession>A0A7X2XX85</accession>
<evidence type="ECO:0000259" key="4">
    <source>
        <dbReference type="Pfam" id="PF19087"/>
    </source>
</evidence>
<gene>
    <name evidence="5" type="ORF">GM612_11620</name>
</gene>
<evidence type="ECO:0000259" key="3">
    <source>
        <dbReference type="Pfam" id="PF07523"/>
    </source>
</evidence>
<dbReference type="EMBL" id="WNJO01000022">
    <property type="protein sequence ID" value="MTV83268.1"/>
    <property type="molecule type" value="Genomic_DNA"/>
</dbReference>
<feature type="signal peptide" evidence="2">
    <location>
        <begin position="1"/>
        <end position="34"/>
    </location>
</feature>
<feature type="compositionally biased region" description="Low complexity" evidence="1">
    <location>
        <begin position="378"/>
        <end position="410"/>
    </location>
</feature>
<organism evidence="5 6">
    <name type="scientific">Secundilactobacillus folii</name>
    <dbReference type="NCBI Taxonomy" id="2678357"/>
    <lineage>
        <taxon>Bacteria</taxon>
        <taxon>Bacillati</taxon>
        <taxon>Bacillota</taxon>
        <taxon>Bacilli</taxon>
        <taxon>Lactobacillales</taxon>
        <taxon>Lactobacillaceae</taxon>
        <taxon>Secundilactobacillus</taxon>
    </lineage>
</organism>
<dbReference type="InterPro" id="IPR022038">
    <property type="entry name" value="Ig-like_bact"/>
</dbReference>
<name>A0A7X2XX85_9LACO</name>
<evidence type="ECO:0008006" key="7">
    <source>
        <dbReference type="Google" id="ProtNLM"/>
    </source>
</evidence>
<feature type="domain" description="Ig-like" evidence="3">
    <location>
        <begin position="300"/>
        <end position="368"/>
    </location>
</feature>